<feature type="region of interest" description="Disordered" evidence="1">
    <location>
        <begin position="107"/>
        <end position="139"/>
    </location>
</feature>
<proteinExistence type="predicted"/>
<reference evidence="2" key="1">
    <citation type="submission" date="2022-03" db="EMBL/GenBank/DDBJ databases">
        <title>Genomic Encyclopedia of Type Strains, Phase III (KMG-III): the genomes of soil and plant-associated and newly described type strains.</title>
        <authorList>
            <person name="Whitman W."/>
        </authorList>
    </citation>
    <scope>NUCLEOTIDE SEQUENCE</scope>
    <source>
        <strain evidence="2">ANL 6-2</strain>
    </source>
</reference>
<evidence type="ECO:0008006" key="4">
    <source>
        <dbReference type="Google" id="ProtNLM"/>
    </source>
</evidence>
<evidence type="ECO:0000313" key="2">
    <source>
        <dbReference type="EMBL" id="MCP1673847.1"/>
    </source>
</evidence>
<accession>A0AAE3G1U5</accession>
<organism evidence="2 3">
    <name type="scientific">Natronocella acetinitrilica</name>
    <dbReference type="NCBI Taxonomy" id="414046"/>
    <lineage>
        <taxon>Bacteria</taxon>
        <taxon>Pseudomonadati</taxon>
        <taxon>Pseudomonadota</taxon>
        <taxon>Gammaproteobacteria</taxon>
        <taxon>Chromatiales</taxon>
        <taxon>Ectothiorhodospiraceae</taxon>
        <taxon>Natronocella</taxon>
    </lineage>
</organism>
<sequence length="157" mass="16876">MKTPKAKPASIGGLLAKGDKPLGRIASQARMLCELEKRIAESLPGDFHGRWQLAAVSNRQVVVTTTSAAWATQLRFSATEILGAVNARQMETGRVATRLVVKIAPPARLPTRPSPPRELSDSAGRHLQRAAETTTHQPLAEALRRLASRRNSGGGKT</sequence>
<dbReference type="EMBL" id="JALJXV010000002">
    <property type="protein sequence ID" value="MCP1673847.1"/>
    <property type="molecule type" value="Genomic_DNA"/>
</dbReference>
<dbReference type="AlphaFoldDB" id="A0AAE3G1U5"/>
<dbReference type="Proteomes" id="UP001205843">
    <property type="component" value="Unassembled WGS sequence"/>
</dbReference>
<gene>
    <name evidence="2" type="ORF">J2T57_000946</name>
</gene>
<keyword evidence="3" id="KW-1185">Reference proteome</keyword>
<dbReference type="Pfam" id="PF05258">
    <property type="entry name" value="DciA"/>
    <property type="match status" value="1"/>
</dbReference>
<dbReference type="RefSeq" id="WP_253475023.1">
    <property type="nucleotide sequence ID" value="NZ_JALJXV010000002.1"/>
</dbReference>
<evidence type="ECO:0000313" key="3">
    <source>
        <dbReference type="Proteomes" id="UP001205843"/>
    </source>
</evidence>
<evidence type="ECO:0000256" key="1">
    <source>
        <dbReference type="SAM" id="MobiDB-lite"/>
    </source>
</evidence>
<comment type="caution">
    <text evidence="2">The sequence shown here is derived from an EMBL/GenBank/DDBJ whole genome shotgun (WGS) entry which is preliminary data.</text>
</comment>
<dbReference type="InterPro" id="IPR007922">
    <property type="entry name" value="DciA-like"/>
</dbReference>
<protein>
    <recommendedName>
        <fullName evidence="4">DUF721 domain-containing protein</fullName>
    </recommendedName>
</protein>
<name>A0AAE3G1U5_9GAMM</name>